<reference evidence="2 3" key="1">
    <citation type="submission" date="2013-08" db="EMBL/GenBank/DDBJ databases">
        <authorList>
            <person name="Huang J."/>
            <person name="Wang G."/>
        </authorList>
    </citation>
    <scope>NUCLEOTIDE SEQUENCE [LARGE SCALE GENOMIC DNA]</scope>
    <source>
        <strain evidence="2 3">JSM 072002</strain>
    </source>
</reference>
<comment type="caution">
    <text evidence="2">The sequence shown here is derived from an EMBL/GenBank/DDBJ whole genome shotgun (WGS) entry which is preliminary data.</text>
</comment>
<name>A0A0A5GAA7_9BACI</name>
<keyword evidence="1" id="KW-0472">Membrane</keyword>
<evidence type="ECO:0000313" key="2">
    <source>
        <dbReference type="EMBL" id="KGX88020.1"/>
    </source>
</evidence>
<feature type="transmembrane region" description="Helical" evidence="1">
    <location>
        <begin position="26"/>
        <end position="46"/>
    </location>
</feature>
<dbReference type="RefSeq" id="WP_036832868.1">
    <property type="nucleotide sequence ID" value="NZ_AVPG01000004.1"/>
</dbReference>
<dbReference type="EMBL" id="AVPG01000004">
    <property type="protein sequence ID" value="KGX88020.1"/>
    <property type="molecule type" value="Genomic_DNA"/>
</dbReference>
<keyword evidence="1" id="KW-0812">Transmembrane</keyword>
<dbReference type="Proteomes" id="UP000030401">
    <property type="component" value="Unassembled WGS sequence"/>
</dbReference>
<evidence type="ECO:0000256" key="1">
    <source>
        <dbReference type="SAM" id="Phobius"/>
    </source>
</evidence>
<accession>A0A0A5GAA7</accession>
<gene>
    <name evidence="2" type="ORF">N784_12560</name>
</gene>
<keyword evidence="1" id="KW-1133">Transmembrane helix</keyword>
<organism evidence="2 3">
    <name type="scientific">Pontibacillus litoralis JSM 072002</name>
    <dbReference type="NCBI Taxonomy" id="1385512"/>
    <lineage>
        <taxon>Bacteria</taxon>
        <taxon>Bacillati</taxon>
        <taxon>Bacillota</taxon>
        <taxon>Bacilli</taxon>
        <taxon>Bacillales</taxon>
        <taxon>Bacillaceae</taxon>
        <taxon>Pontibacillus</taxon>
    </lineage>
</organism>
<dbReference type="AlphaFoldDB" id="A0A0A5GAA7"/>
<evidence type="ECO:0000313" key="3">
    <source>
        <dbReference type="Proteomes" id="UP000030401"/>
    </source>
</evidence>
<sequence length="64" mass="7710">MRLFFVAMVVMFQILAYIVIFLHFKLGIALLLSSYVMTAILLVILLNDRRKEKKEEEQHDYRDY</sequence>
<dbReference type="OrthoDB" id="2926160at2"/>
<dbReference type="eggNOG" id="ENOG5030CEQ">
    <property type="taxonomic scope" value="Bacteria"/>
</dbReference>
<protein>
    <submittedName>
        <fullName evidence="2">Uncharacterized protein</fullName>
    </submittedName>
</protein>
<keyword evidence="3" id="KW-1185">Reference proteome</keyword>
<proteinExistence type="predicted"/>
<dbReference type="STRING" id="1385512.N784_12560"/>